<comment type="caution">
    <text evidence="2">The sequence shown here is derived from an EMBL/GenBank/DDBJ whole genome shotgun (WGS) entry which is preliminary data.</text>
</comment>
<reference evidence="2" key="2">
    <citation type="submission" date="2020-09" db="EMBL/GenBank/DDBJ databases">
        <authorList>
            <person name="Sun Q."/>
            <person name="Zhou Y."/>
        </authorList>
    </citation>
    <scope>NUCLEOTIDE SEQUENCE</scope>
    <source>
        <strain evidence="2">CGMCC 1.15478</strain>
    </source>
</reference>
<protein>
    <recommendedName>
        <fullName evidence="4">DUF3754 domain-containing protein</fullName>
    </recommendedName>
</protein>
<dbReference type="Pfam" id="PF12576">
    <property type="entry name" value="DUF3754"/>
    <property type="match status" value="1"/>
</dbReference>
<name>A0A916XI43_9ACTN</name>
<feature type="transmembrane region" description="Helical" evidence="1">
    <location>
        <begin position="285"/>
        <end position="302"/>
    </location>
</feature>
<gene>
    <name evidence="2" type="ORF">GCM10011410_30230</name>
</gene>
<evidence type="ECO:0000313" key="3">
    <source>
        <dbReference type="Proteomes" id="UP000641514"/>
    </source>
</evidence>
<evidence type="ECO:0000256" key="1">
    <source>
        <dbReference type="SAM" id="Phobius"/>
    </source>
</evidence>
<dbReference type="PANTHER" id="PTHR33645">
    <property type="entry name" value="AMINOPEPTIDASE (DUF3754)"/>
    <property type="match status" value="1"/>
</dbReference>
<dbReference type="RefSeq" id="WP_188677054.1">
    <property type="nucleotide sequence ID" value="NZ_BMJH01000004.1"/>
</dbReference>
<accession>A0A916XI43</accession>
<proteinExistence type="predicted"/>
<feature type="transmembrane region" description="Helical" evidence="1">
    <location>
        <begin position="240"/>
        <end position="273"/>
    </location>
</feature>
<keyword evidence="1" id="KW-1133">Transmembrane helix</keyword>
<dbReference type="AlphaFoldDB" id="A0A916XI43"/>
<keyword evidence="1" id="KW-0812">Transmembrane</keyword>
<organism evidence="2 3">
    <name type="scientific">Hoyosella rhizosphaerae</name>
    <dbReference type="NCBI Taxonomy" id="1755582"/>
    <lineage>
        <taxon>Bacteria</taxon>
        <taxon>Bacillati</taxon>
        <taxon>Actinomycetota</taxon>
        <taxon>Actinomycetes</taxon>
        <taxon>Mycobacteriales</taxon>
        <taxon>Hoyosellaceae</taxon>
        <taxon>Hoyosella</taxon>
    </lineage>
</organism>
<dbReference type="PANTHER" id="PTHR33645:SF11">
    <property type="entry name" value="AMINOPEPTIDASE (DUF3754)"/>
    <property type="match status" value="1"/>
</dbReference>
<sequence>MSTPGPSHLKAHSGAAASHRKVAEDENFIPFRKRAIISLCAQRLPEEERAAFREFAEILSSLLHHRFRSRIESVKSAYHVLNPSLDMRQVINFDAADREAAQKQLERDLIELAEQANFTRIDDAELQRAFDEKGLIKVKLDVDMDDIDSVMLFSRGQLHRQRTEKQLFGLRSKEIKFLSYGKVLIYVRFKDESHFADRDVDDLPCTPGATIVKLFENVPRHDVEMLFPNVRVGMRTIDKLLIGVPAIVSGIVIIVTRLIASLGLLLLLIAFWLGVRDEEVELNQAALVTIGAGLAAVGGFAFKQFNSFKNRKIQFMKALSENLYFRNLDNDTGVFFHLLDAAEEAEVKEAVLAYHFLRASDRPLTAEELDERIESWFTDAFDSRFDFDVEDGIRKLREFDLIEESNEGQFTAVELSEGKRRMSAMWDELFQYEQVDSAELSSPRSSTIQQASPG</sequence>
<dbReference type="InterPro" id="IPR022227">
    <property type="entry name" value="DUF3754"/>
</dbReference>
<evidence type="ECO:0008006" key="4">
    <source>
        <dbReference type="Google" id="ProtNLM"/>
    </source>
</evidence>
<evidence type="ECO:0000313" key="2">
    <source>
        <dbReference type="EMBL" id="GGC74884.1"/>
    </source>
</evidence>
<keyword evidence="1" id="KW-0472">Membrane</keyword>
<dbReference type="Proteomes" id="UP000641514">
    <property type="component" value="Unassembled WGS sequence"/>
</dbReference>
<keyword evidence="3" id="KW-1185">Reference proteome</keyword>
<dbReference type="EMBL" id="BMJH01000004">
    <property type="protein sequence ID" value="GGC74884.1"/>
    <property type="molecule type" value="Genomic_DNA"/>
</dbReference>
<reference evidence="2" key="1">
    <citation type="journal article" date="2014" name="Int. J. Syst. Evol. Microbiol.">
        <title>Complete genome sequence of Corynebacterium casei LMG S-19264T (=DSM 44701T), isolated from a smear-ripened cheese.</title>
        <authorList>
            <consortium name="US DOE Joint Genome Institute (JGI-PGF)"/>
            <person name="Walter F."/>
            <person name="Albersmeier A."/>
            <person name="Kalinowski J."/>
            <person name="Ruckert C."/>
        </authorList>
    </citation>
    <scope>NUCLEOTIDE SEQUENCE</scope>
    <source>
        <strain evidence="2">CGMCC 1.15478</strain>
    </source>
</reference>